<evidence type="ECO:0000313" key="2">
    <source>
        <dbReference type="Proteomes" id="UP000318833"/>
    </source>
</evidence>
<dbReference type="EMBL" id="VLNR01000077">
    <property type="protein sequence ID" value="TSE04637.1"/>
    <property type="molecule type" value="Genomic_DNA"/>
</dbReference>
<keyword evidence="2" id="KW-1185">Reference proteome</keyword>
<evidence type="ECO:0000313" key="1">
    <source>
        <dbReference type="EMBL" id="TSE04637.1"/>
    </source>
</evidence>
<dbReference type="OrthoDB" id="673558at2"/>
<comment type="caution">
    <text evidence="1">The sequence shown here is derived from an EMBL/GenBank/DDBJ whole genome shotgun (WGS) entry which is preliminary data.</text>
</comment>
<sequence>MNNRNKIIFLFFSALLIIGGYAYFEFHKSSYKNIDAMSTDTSVNSSELISLFMLNENSANSVYRNKVIEVEGIVKEVTFLNNRNTVLLHGNNKYSSVLCDMKDDQVEEIKKLKKGQKVRIKGVCKGFLKDAIILHCILINTPINE</sequence>
<dbReference type="Pfam" id="PF12869">
    <property type="entry name" value="tRNA_anti-like"/>
    <property type="match status" value="1"/>
</dbReference>
<name>A0A554VCU0_9FLAO</name>
<gene>
    <name evidence="1" type="ORF">FOF46_25730</name>
</gene>
<reference evidence="1 2" key="1">
    <citation type="submission" date="2019-07" db="EMBL/GenBank/DDBJ databases">
        <title>The draft genome sequence of Aquimarina algiphila M91.</title>
        <authorList>
            <person name="Meng X."/>
        </authorList>
    </citation>
    <scope>NUCLEOTIDE SEQUENCE [LARGE SCALE GENOMIC DNA]</scope>
    <source>
        <strain evidence="1 2">M91</strain>
    </source>
</reference>
<protein>
    <recommendedName>
        <fullName evidence="3">tRNA_anti-like</fullName>
    </recommendedName>
</protein>
<organism evidence="1 2">
    <name type="scientific">Aquimarina algiphila</name>
    <dbReference type="NCBI Taxonomy" id="2047982"/>
    <lineage>
        <taxon>Bacteria</taxon>
        <taxon>Pseudomonadati</taxon>
        <taxon>Bacteroidota</taxon>
        <taxon>Flavobacteriia</taxon>
        <taxon>Flavobacteriales</taxon>
        <taxon>Flavobacteriaceae</taxon>
        <taxon>Aquimarina</taxon>
    </lineage>
</organism>
<evidence type="ECO:0008006" key="3">
    <source>
        <dbReference type="Google" id="ProtNLM"/>
    </source>
</evidence>
<dbReference type="InterPro" id="IPR024422">
    <property type="entry name" value="Protein_unknown_function_OB"/>
</dbReference>
<dbReference type="RefSeq" id="WP_109437374.1">
    <property type="nucleotide sequence ID" value="NZ_CANLFO010000004.1"/>
</dbReference>
<accession>A0A554VCU0</accession>
<proteinExistence type="predicted"/>
<dbReference type="AlphaFoldDB" id="A0A554VCU0"/>
<dbReference type="Proteomes" id="UP000318833">
    <property type="component" value="Unassembled WGS sequence"/>
</dbReference>